<feature type="transmembrane region" description="Helical" evidence="2">
    <location>
        <begin position="119"/>
        <end position="140"/>
    </location>
</feature>
<accession>A0A6D2JK13</accession>
<keyword evidence="2" id="KW-0812">Transmembrane</keyword>
<dbReference type="EMBL" id="CACVBM020001329">
    <property type="protein sequence ID" value="CAA7045783.1"/>
    <property type="molecule type" value="Genomic_DNA"/>
</dbReference>
<dbReference type="InterPro" id="IPR055276">
    <property type="entry name" value="NHL41-like"/>
</dbReference>
<sequence>MKMYPKSDSDMTSPDLSSSSPKRPTYYVQSPSRDSDKSSSAALTHQTTPSESPSHSHPYSFASRVSNGGGGGFRGKGRRKYHRGRWSPPADKDEVGGDGQYEDAYGDNNRGISIATCRFILGVVATLTLFFLICSVLYAASQSFSPIVYVKGVNVHSFYYWEGLDSTGVPTKIINIKCSMEITTHNPSTSFGIHVSSSDFKLIYSRQFTLAIAPLKSYYQPKESNHTSRINLVGSNVPLYGAGADLADSDHNGGVPVKLDFEIRSRANIVGNMVKSRHRKHLSCFFFISSNTTKFVKFTNKTCSY</sequence>
<evidence type="ECO:0000313" key="5">
    <source>
        <dbReference type="Proteomes" id="UP000467841"/>
    </source>
</evidence>
<keyword evidence="5" id="KW-1185">Reference proteome</keyword>
<dbReference type="OrthoDB" id="903824at2759"/>
<organism evidence="3 5">
    <name type="scientific">Microthlaspi erraticum</name>
    <dbReference type="NCBI Taxonomy" id="1685480"/>
    <lineage>
        <taxon>Eukaryota</taxon>
        <taxon>Viridiplantae</taxon>
        <taxon>Streptophyta</taxon>
        <taxon>Embryophyta</taxon>
        <taxon>Tracheophyta</taxon>
        <taxon>Spermatophyta</taxon>
        <taxon>Magnoliopsida</taxon>
        <taxon>eudicotyledons</taxon>
        <taxon>Gunneridae</taxon>
        <taxon>Pentapetalae</taxon>
        <taxon>rosids</taxon>
        <taxon>malvids</taxon>
        <taxon>Brassicales</taxon>
        <taxon>Brassicaceae</taxon>
        <taxon>Coluteocarpeae</taxon>
        <taxon>Microthlaspi</taxon>
    </lineage>
</organism>
<feature type="compositionally biased region" description="Low complexity" evidence="1">
    <location>
        <begin position="10"/>
        <end position="20"/>
    </location>
</feature>
<dbReference type="PANTHER" id="PTHR48436">
    <property type="entry name" value="2, PUTATIVE-RELATED"/>
    <property type="match status" value="1"/>
</dbReference>
<dbReference type="EMBL" id="CACVBM020001259">
    <property type="protein sequence ID" value="CAA7041997.1"/>
    <property type="molecule type" value="Genomic_DNA"/>
</dbReference>
<evidence type="ECO:0000256" key="1">
    <source>
        <dbReference type="SAM" id="MobiDB-lite"/>
    </source>
</evidence>
<dbReference type="Proteomes" id="UP000467841">
    <property type="component" value="Unassembled WGS sequence"/>
</dbReference>
<evidence type="ECO:0000256" key="2">
    <source>
        <dbReference type="SAM" id="Phobius"/>
    </source>
</evidence>
<feature type="region of interest" description="Disordered" evidence="1">
    <location>
        <begin position="1"/>
        <end position="99"/>
    </location>
</feature>
<dbReference type="PANTHER" id="PTHR48436:SF1">
    <property type="entry name" value="2, PUTATIVE-RELATED"/>
    <property type="match status" value="1"/>
</dbReference>
<keyword evidence="2" id="KW-1133">Transmembrane helix</keyword>
<evidence type="ECO:0000313" key="3">
    <source>
        <dbReference type="EMBL" id="CAA7041997.1"/>
    </source>
</evidence>
<evidence type="ECO:0008006" key="6">
    <source>
        <dbReference type="Google" id="ProtNLM"/>
    </source>
</evidence>
<name>A0A6D2JK13_9BRAS</name>
<dbReference type="AlphaFoldDB" id="A0A6D2JK13"/>
<feature type="compositionally biased region" description="Low complexity" evidence="1">
    <location>
        <begin position="38"/>
        <end position="60"/>
    </location>
</feature>
<evidence type="ECO:0000313" key="4">
    <source>
        <dbReference type="EMBL" id="CAA7045783.1"/>
    </source>
</evidence>
<gene>
    <name evidence="3" type="ORF">MERR_LOCUS29232</name>
    <name evidence="4" type="ORF">MERR_LOCUS33018</name>
</gene>
<proteinExistence type="predicted"/>
<feature type="compositionally biased region" description="Basic residues" evidence="1">
    <location>
        <begin position="75"/>
        <end position="85"/>
    </location>
</feature>
<keyword evidence="2" id="KW-0472">Membrane</keyword>
<protein>
    <recommendedName>
        <fullName evidence="6">Late embryogenesis abundant protein LEA-2 subgroup domain-containing protein</fullName>
    </recommendedName>
</protein>
<reference evidence="3 5" key="1">
    <citation type="submission" date="2020-01" db="EMBL/GenBank/DDBJ databases">
        <authorList>
            <person name="Mishra B."/>
        </authorList>
    </citation>
    <scope>NUCLEOTIDE SEQUENCE [LARGE SCALE GENOMIC DNA]</scope>
</reference>